<dbReference type="SMART" id="SM00748">
    <property type="entry name" value="HEPN"/>
    <property type="match status" value="1"/>
</dbReference>
<dbReference type="CDD" id="cd05403">
    <property type="entry name" value="NT_KNTase_like"/>
    <property type="match status" value="1"/>
</dbReference>
<dbReference type="Proteomes" id="UP000287746">
    <property type="component" value="Unassembled WGS sequence"/>
</dbReference>
<comment type="caution">
    <text evidence="2">The sequence shown here is derived from an EMBL/GenBank/DDBJ whole genome shotgun (WGS) entry which is preliminary data.</text>
</comment>
<sequence>MRTDLDHLPHAKQRELREVVRILFEEFAEITARTTDPKRKAARILKLVLFGSYARGDWVDDPVGGYHSDYDILVVVNDERLTDVVEYWAAADDRLMREVTIAQSLSAPVNFIVHTLADVNKQLERGRPFFVDILRQGIALYEADGFPFVAPQNLPEADARTEAQQSFDHWFNLAGQSLRTAELQMAEGDTASWRNDAAFNLHQAAERLYHCTLLVLSLYSPKSHKLNFLRSRAEDIAPTLIEAWPRDDKTTRRRFELLRQAYVNARYSPHYKITAEELSWLAERITVLRDLVRAVCEERLAPRD</sequence>
<reference evidence="3" key="1">
    <citation type="submission" date="2018-07" db="EMBL/GenBank/DDBJ databases">
        <title>Genomic and Epidemiologic Investigation of an Indolent Hospital Outbreak.</title>
        <authorList>
            <person name="Johnson R.C."/>
            <person name="Deming C."/>
            <person name="Conlan S."/>
            <person name="Zellmer C.J."/>
            <person name="Michelin A.V."/>
            <person name="Lee-Lin S.-Q."/>
            <person name="Thomas P.J."/>
            <person name="Park M."/>
            <person name="Weingarten R.A."/>
            <person name="Less J."/>
            <person name="Dekker J.P."/>
            <person name="Frank K.M."/>
            <person name="Musser K.A."/>
            <person name="Mcquiston J.R."/>
            <person name="Henderson D.K."/>
            <person name="Lau A.F."/>
            <person name="Palmore T.N."/>
            <person name="Segre J.A."/>
        </authorList>
    </citation>
    <scope>NUCLEOTIDE SEQUENCE [LARGE SCALE GENOMIC DNA]</scope>
    <source>
        <strain evidence="3">SK-CDC1_0717</strain>
    </source>
</reference>
<dbReference type="Gene3D" id="3.30.460.10">
    <property type="entry name" value="Beta Polymerase, domain 2"/>
    <property type="match status" value="1"/>
</dbReference>
<dbReference type="PANTHER" id="PTHR33933">
    <property type="entry name" value="NUCLEOTIDYLTRANSFERASE"/>
    <property type="match status" value="1"/>
</dbReference>
<dbReference type="SUPFAM" id="SSF81593">
    <property type="entry name" value="Nucleotidyltransferase substrate binding subunit/domain"/>
    <property type="match status" value="1"/>
</dbReference>
<dbReference type="Pfam" id="PF18765">
    <property type="entry name" value="Polbeta"/>
    <property type="match status" value="1"/>
</dbReference>
<dbReference type="InterPro" id="IPR007842">
    <property type="entry name" value="HEPN_dom"/>
</dbReference>
<evidence type="ECO:0000313" key="3">
    <source>
        <dbReference type="Proteomes" id="UP000287746"/>
    </source>
</evidence>
<dbReference type="PANTHER" id="PTHR33933:SF1">
    <property type="entry name" value="PROTEIN ADENYLYLTRANSFERASE MNTA-RELATED"/>
    <property type="match status" value="1"/>
</dbReference>
<organism evidence="2 3">
    <name type="scientific">Sphingomonas koreensis</name>
    <dbReference type="NCBI Taxonomy" id="93064"/>
    <lineage>
        <taxon>Bacteria</taxon>
        <taxon>Pseudomonadati</taxon>
        <taxon>Pseudomonadota</taxon>
        <taxon>Alphaproteobacteria</taxon>
        <taxon>Sphingomonadales</taxon>
        <taxon>Sphingomonadaceae</taxon>
        <taxon>Sphingomonas</taxon>
    </lineage>
</organism>
<dbReference type="RefSeq" id="WP_126004373.1">
    <property type="nucleotide sequence ID" value="NZ_QQYZ01000007.1"/>
</dbReference>
<evidence type="ECO:0000259" key="1">
    <source>
        <dbReference type="SMART" id="SM00748"/>
    </source>
</evidence>
<proteinExistence type="predicted"/>
<dbReference type="InterPro" id="IPR041633">
    <property type="entry name" value="Polbeta"/>
</dbReference>
<evidence type="ECO:0000313" key="2">
    <source>
        <dbReference type="EMBL" id="RSY85984.1"/>
    </source>
</evidence>
<dbReference type="Gene3D" id="1.20.120.330">
    <property type="entry name" value="Nucleotidyltransferases domain 2"/>
    <property type="match status" value="1"/>
</dbReference>
<gene>
    <name evidence="2" type="ORF">DAH66_09840</name>
</gene>
<dbReference type="InterPro" id="IPR052548">
    <property type="entry name" value="Type_VII_TA_antitoxin"/>
</dbReference>
<dbReference type="AlphaFoldDB" id="A0A430G485"/>
<feature type="domain" description="HEPN" evidence="1">
    <location>
        <begin position="171"/>
        <end position="285"/>
    </location>
</feature>
<dbReference type="Pfam" id="PF05168">
    <property type="entry name" value="HEPN"/>
    <property type="match status" value="1"/>
</dbReference>
<name>A0A430G485_9SPHN</name>
<dbReference type="InterPro" id="IPR043519">
    <property type="entry name" value="NT_sf"/>
</dbReference>
<dbReference type="EMBL" id="QQYZ01000007">
    <property type="protein sequence ID" value="RSY85984.1"/>
    <property type="molecule type" value="Genomic_DNA"/>
</dbReference>
<protein>
    <submittedName>
        <fullName evidence="2">HEPN domain-containing protein</fullName>
    </submittedName>
</protein>
<accession>A0A430G485</accession>
<dbReference type="SUPFAM" id="SSF81301">
    <property type="entry name" value="Nucleotidyltransferase"/>
    <property type="match status" value="1"/>
</dbReference>